<keyword evidence="2" id="KW-1133">Transmembrane helix</keyword>
<keyword evidence="2" id="KW-0812">Transmembrane</keyword>
<feature type="compositionally biased region" description="Basic residues" evidence="1">
    <location>
        <begin position="30"/>
        <end position="60"/>
    </location>
</feature>
<name>A0AAE0P839_9PEZI</name>
<comment type="caution">
    <text evidence="3">The sequence shown here is derived from an EMBL/GenBank/DDBJ whole genome shotgun (WGS) entry which is preliminary data.</text>
</comment>
<keyword evidence="4" id="KW-1185">Reference proteome</keyword>
<feature type="compositionally biased region" description="Gly residues" evidence="1">
    <location>
        <begin position="363"/>
        <end position="381"/>
    </location>
</feature>
<feature type="compositionally biased region" description="Low complexity" evidence="1">
    <location>
        <begin position="19"/>
        <end position="29"/>
    </location>
</feature>
<feature type="compositionally biased region" description="Basic and acidic residues" evidence="1">
    <location>
        <begin position="1"/>
        <end position="10"/>
    </location>
</feature>
<feature type="transmembrane region" description="Helical" evidence="2">
    <location>
        <begin position="256"/>
        <end position="277"/>
    </location>
</feature>
<dbReference type="EMBL" id="JAULSW010000001">
    <property type="protein sequence ID" value="KAK3395054.1"/>
    <property type="molecule type" value="Genomic_DNA"/>
</dbReference>
<accession>A0AAE0P839</accession>
<reference evidence="3" key="2">
    <citation type="submission" date="2023-06" db="EMBL/GenBank/DDBJ databases">
        <authorList>
            <consortium name="Lawrence Berkeley National Laboratory"/>
            <person name="Haridas S."/>
            <person name="Hensen N."/>
            <person name="Bonometti L."/>
            <person name="Westerberg I."/>
            <person name="Brannstrom I.O."/>
            <person name="Guillou S."/>
            <person name="Cros-Aarteil S."/>
            <person name="Calhoun S."/>
            <person name="Kuo A."/>
            <person name="Mondo S."/>
            <person name="Pangilinan J."/>
            <person name="Riley R."/>
            <person name="LaButti K."/>
            <person name="Andreopoulos B."/>
            <person name="Lipzen A."/>
            <person name="Chen C."/>
            <person name="Yanf M."/>
            <person name="Daum C."/>
            <person name="Ng V."/>
            <person name="Clum A."/>
            <person name="Steindorff A."/>
            <person name="Ohm R."/>
            <person name="Martin F."/>
            <person name="Silar P."/>
            <person name="Natvig D."/>
            <person name="Lalanne C."/>
            <person name="Gautier V."/>
            <person name="Ament-velasquez S.L."/>
            <person name="Kruys A."/>
            <person name="Hutchinson M.I."/>
            <person name="Powell A.J."/>
            <person name="Barry K."/>
            <person name="Miller A.N."/>
            <person name="Grigoriev I.V."/>
            <person name="Debuchy R."/>
            <person name="Gladieux P."/>
            <person name="Thoren M.H."/>
            <person name="Johannesson H."/>
        </authorList>
    </citation>
    <scope>NUCLEOTIDE SEQUENCE</scope>
    <source>
        <strain evidence="3">CBS 232.78</strain>
    </source>
</reference>
<proteinExistence type="predicted"/>
<feature type="compositionally biased region" description="Low complexity" evidence="1">
    <location>
        <begin position="344"/>
        <end position="362"/>
    </location>
</feature>
<gene>
    <name evidence="3" type="ORF">B0H63DRAFT_462592</name>
</gene>
<feature type="transmembrane region" description="Helical" evidence="2">
    <location>
        <begin position="132"/>
        <end position="153"/>
    </location>
</feature>
<organism evidence="3 4">
    <name type="scientific">Podospora didyma</name>
    <dbReference type="NCBI Taxonomy" id="330526"/>
    <lineage>
        <taxon>Eukaryota</taxon>
        <taxon>Fungi</taxon>
        <taxon>Dikarya</taxon>
        <taxon>Ascomycota</taxon>
        <taxon>Pezizomycotina</taxon>
        <taxon>Sordariomycetes</taxon>
        <taxon>Sordariomycetidae</taxon>
        <taxon>Sordariales</taxon>
        <taxon>Podosporaceae</taxon>
        <taxon>Podospora</taxon>
    </lineage>
</organism>
<evidence type="ECO:0000313" key="3">
    <source>
        <dbReference type="EMBL" id="KAK3395054.1"/>
    </source>
</evidence>
<evidence type="ECO:0000256" key="1">
    <source>
        <dbReference type="SAM" id="MobiDB-lite"/>
    </source>
</evidence>
<protein>
    <submittedName>
        <fullName evidence="3">Uncharacterized protein</fullName>
    </submittedName>
</protein>
<reference evidence="3" key="1">
    <citation type="journal article" date="2023" name="Mol. Phylogenet. Evol.">
        <title>Genome-scale phylogeny and comparative genomics of the fungal order Sordariales.</title>
        <authorList>
            <person name="Hensen N."/>
            <person name="Bonometti L."/>
            <person name="Westerberg I."/>
            <person name="Brannstrom I.O."/>
            <person name="Guillou S."/>
            <person name="Cros-Aarteil S."/>
            <person name="Calhoun S."/>
            <person name="Haridas S."/>
            <person name="Kuo A."/>
            <person name="Mondo S."/>
            <person name="Pangilinan J."/>
            <person name="Riley R."/>
            <person name="LaButti K."/>
            <person name="Andreopoulos B."/>
            <person name="Lipzen A."/>
            <person name="Chen C."/>
            <person name="Yan M."/>
            <person name="Daum C."/>
            <person name="Ng V."/>
            <person name="Clum A."/>
            <person name="Steindorff A."/>
            <person name="Ohm R.A."/>
            <person name="Martin F."/>
            <person name="Silar P."/>
            <person name="Natvig D.O."/>
            <person name="Lalanne C."/>
            <person name="Gautier V."/>
            <person name="Ament-Velasquez S.L."/>
            <person name="Kruys A."/>
            <person name="Hutchinson M.I."/>
            <person name="Powell A.J."/>
            <person name="Barry K."/>
            <person name="Miller A.N."/>
            <person name="Grigoriev I.V."/>
            <person name="Debuchy R."/>
            <person name="Gladieux P."/>
            <person name="Hiltunen Thoren M."/>
            <person name="Johannesson H."/>
        </authorList>
    </citation>
    <scope>NUCLEOTIDE SEQUENCE</scope>
    <source>
        <strain evidence="3">CBS 232.78</strain>
    </source>
</reference>
<dbReference type="Proteomes" id="UP001285441">
    <property type="component" value="Unassembled WGS sequence"/>
</dbReference>
<feature type="compositionally biased region" description="Low complexity" evidence="1">
    <location>
        <begin position="61"/>
        <end position="82"/>
    </location>
</feature>
<keyword evidence="2" id="KW-0472">Membrane</keyword>
<sequence length="558" mass="59473">MSDFGGDHDNGGGGGGSDRGSISPASARASSHRSRSRSSSRSGGGRRSRSSSAHPSHRSSSRSSSQRRSSSSTRAGHHNSSSNRHHKSEKYHSDSGHHHSKPHHDNNNNSQHAPGEPPSSYPPPERRLLPRLALPAAILIGLGIAAGTTYAVVAHVQNLIANAVVDGDLSKWTQLARTQAYDACYHGCANDCDDPNFAYNACQRTAQTGLGALCDANRMWNWADADRYPQQCLVAVAKALMGDALEDKKKSYRGQFGLIALTIVGGIVGAVVTYFLWKRFSMTEAERAEKKARKNAEKAGGAVDEEKFQMKRPSTWKMPRPKKKHSSGGGGDGGSRHSSERPGSRQSAASSSSSSSNHSRAISGGGGNSRPGSSGSAGSGNGKKATAVAAVLGLIGGAKPANAYACTGRDMAWNQYFVAPANNTLSNSLPISGVIHGWFSNCNDRRDCVKRCTDSCTTDSSGRKSCRKTNCSDDCHTTTTTDRLPKQYVDDVTPRVRACGFTTVDSLSSADMARLTVRIANANMERNLWVRISVNALNATRADRTDEMVMCLHDIGGH</sequence>
<feature type="compositionally biased region" description="Basic and acidic residues" evidence="1">
    <location>
        <begin position="334"/>
        <end position="343"/>
    </location>
</feature>
<dbReference type="AlphaFoldDB" id="A0AAE0P839"/>
<feature type="region of interest" description="Disordered" evidence="1">
    <location>
        <begin position="291"/>
        <end position="382"/>
    </location>
</feature>
<feature type="region of interest" description="Disordered" evidence="1">
    <location>
        <begin position="1"/>
        <end position="127"/>
    </location>
</feature>
<evidence type="ECO:0000256" key="2">
    <source>
        <dbReference type="SAM" id="Phobius"/>
    </source>
</evidence>
<evidence type="ECO:0000313" key="4">
    <source>
        <dbReference type="Proteomes" id="UP001285441"/>
    </source>
</evidence>